<feature type="domain" description="UmuC" evidence="14">
    <location>
        <begin position="6"/>
        <end position="186"/>
    </location>
</feature>
<dbReference type="CDD" id="cd03586">
    <property type="entry name" value="PolY_Pol_IV_kappa"/>
    <property type="match status" value="1"/>
</dbReference>
<evidence type="ECO:0000256" key="7">
    <source>
        <dbReference type="ARBA" id="ARBA00022763"/>
    </source>
</evidence>
<evidence type="ECO:0000256" key="8">
    <source>
        <dbReference type="ARBA" id="ARBA00022842"/>
    </source>
</evidence>
<evidence type="ECO:0000259" key="14">
    <source>
        <dbReference type="PROSITE" id="PS50173"/>
    </source>
</evidence>
<dbReference type="Gene3D" id="3.40.1170.60">
    <property type="match status" value="1"/>
</dbReference>
<dbReference type="FunFam" id="3.30.1490.100:FF:000004">
    <property type="entry name" value="DNA polymerase IV"/>
    <property type="match status" value="1"/>
</dbReference>
<keyword evidence="8 13" id="KW-0460">Magnesium</keyword>
<keyword evidence="5 13" id="KW-0235">DNA replication</keyword>
<sequence length="388" mass="42705">MTERAILHVDMDAFFVSVELRARPELVGKPVIVGFPGGRSVVLSASYDCRARGIHSAMPMSQAIPLMPEATVIEPSHHKYSLASAQIMEYFHTLTPLVEQVSIDEAFLDVTGSMRLLGGPVQIAREIRAHIRQEMGLPASVGIAKNKFIAKLASTHAKPDGMAVVAPERTEEFLHDLPVSKMWGVGKRTAAQLQALGIETVGQLAMQNEERLISRLGEHGRSLHLLSRGIDNRAVEITRDEKSISSEHTFAADITDLQVLEGELLRLSHKVGQRLRRLGKSANGVGLKIKYKDFSGITRSKALAAATDSSTKISESVLALLRKLTPLAQPVRLIGVKAERLQDFELGLQFSLDPREEKAREAERIADQIGQKFPQSIVTPARFLRPKE</sequence>
<dbReference type="GO" id="GO:0009432">
    <property type="term" value="P:SOS response"/>
    <property type="evidence" value="ECO:0007669"/>
    <property type="project" value="TreeGrafter"/>
</dbReference>
<comment type="subunit">
    <text evidence="13">Monomer.</text>
</comment>
<feature type="site" description="Substrate discrimination" evidence="13">
    <location>
        <position position="15"/>
    </location>
</feature>
<dbReference type="GO" id="GO:0042276">
    <property type="term" value="P:error-prone translesion synthesis"/>
    <property type="evidence" value="ECO:0007669"/>
    <property type="project" value="TreeGrafter"/>
</dbReference>
<dbReference type="PANTHER" id="PTHR11076">
    <property type="entry name" value="DNA REPAIR POLYMERASE UMUC / TRANSFERASE FAMILY MEMBER"/>
    <property type="match status" value="1"/>
</dbReference>
<dbReference type="InterPro" id="IPR001126">
    <property type="entry name" value="UmuC"/>
</dbReference>
<keyword evidence="2 13" id="KW-0515">Mutator protein</keyword>
<evidence type="ECO:0000313" key="16">
    <source>
        <dbReference type="Proteomes" id="UP000235739"/>
    </source>
</evidence>
<dbReference type="NCBIfam" id="NF002677">
    <property type="entry name" value="PRK02406.1"/>
    <property type="match status" value="1"/>
</dbReference>
<dbReference type="Pfam" id="PF11799">
    <property type="entry name" value="IMS_C"/>
    <property type="match status" value="1"/>
</dbReference>
<protein>
    <recommendedName>
        <fullName evidence="13">DNA polymerase IV</fullName>
        <shortName evidence="13">Pol IV</shortName>
        <ecNumber evidence="13">2.7.7.7</ecNumber>
    </recommendedName>
</protein>
<reference evidence="15 16" key="1">
    <citation type="journal article" date="2017" name="Elife">
        <title>Extensive horizontal gene transfer in cheese-associated bacteria.</title>
        <authorList>
            <person name="Bonham K.S."/>
            <person name="Wolfe B.E."/>
            <person name="Dutton R.J."/>
        </authorList>
    </citation>
    <scope>NUCLEOTIDE SEQUENCE [LARGE SCALE GENOMIC DNA]</scope>
    <source>
        <strain evidence="15 16">JB182</strain>
    </source>
</reference>
<keyword evidence="3 13" id="KW-0808">Transferase</keyword>
<dbReference type="Pfam" id="PF11798">
    <property type="entry name" value="IMS_HHH"/>
    <property type="match status" value="1"/>
</dbReference>
<keyword evidence="13" id="KW-0238">DNA-binding</keyword>
<dbReference type="SUPFAM" id="SSF56672">
    <property type="entry name" value="DNA/RNA polymerases"/>
    <property type="match status" value="1"/>
</dbReference>
<evidence type="ECO:0000256" key="1">
    <source>
        <dbReference type="ARBA" id="ARBA00010945"/>
    </source>
</evidence>
<keyword evidence="4 13" id="KW-0548">Nucleotidyltransferase</keyword>
<evidence type="ECO:0000313" key="15">
    <source>
        <dbReference type="EMBL" id="PMQ20565.1"/>
    </source>
</evidence>
<keyword evidence="7 13" id="KW-0227">DNA damage</keyword>
<dbReference type="GO" id="GO:0003887">
    <property type="term" value="F:DNA-directed DNA polymerase activity"/>
    <property type="evidence" value="ECO:0007669"/>
    <property type="project" value="UniProtKB-UniRule"/>
</dbReference>
<comment type="similarity">
    <text evidence="1 13">Belongs to the DNA polymerase type-Y family.</text>
</comment>
<comment type="cofactor">
    <cofactor evidence="13">
        <name>Mg(2+)</name>
        <dbReference type="ChEBI" id="CHEBI:18420"/>
    </cofactor>
    <text evidence="13">Binds 2 magnesium ions per subunit.</text>
</comment>
<dbReference type="GO" id="GO:0005829">
    <property type="term" value="C:cytosol"/>
    <property type="evidence" value="ECO:0007669"/>
    <property type="project" value="TreeGrafter"/>
</dbReference>
<dbReference type="Pfam" id="PF00817">
    <property type="entry name" value="IMS"/>
    <property type="match status" value="1"/>
</dbReference>
<evidence type="ECO:0000256" key="12">
    <source>
        <dbReference type="ARBA" id="ARBA00049244"/>
    </source>
</evidence>
<dbReference type="EMBL" id="PNQX01000001">
    <property type="protein sequence ID" value="PMQ20565.1"/>
    <property type="molecule type" value="Genomic_DNA"/>
</dbReference>
<dbReference type="InterPro" id="IPR017961">
    <property type="entry name" value="DNA_pol_Y-fam_little_finger"/>
</dbReference>
<dbReference type="InterPro" id="IPR043502">
    <property type="entry name" value="DNA/RNA_pol_sf"/>
</dbReference>
<keyword evidence="6 13" id="KW-0479">Metal-binding</keyword>
<evidence type="ECO:0000256" key="5">
    <source>
        <dbReference type="ARBA" id="ARBA00022705"/>
    </source>
</evidence>
<evidence type="ECO:0000256" key="9">
    <source>
        <dbReference type="ARBA" id="ARBA00022932"/>
    </source>
</evidence>
<comment type="function">
    <text evidence="11 13">Poorly processive, error-prone DNA polymerase involved in untargeted mutagenesis. Copies undamaged DNA at stalled replication forks, which arise in vivo from mismatched or misaligned primer ends. These misaligned primers can be extended by PolIV. Exhibits no 3'-5' exonuclease (proofreading) activity. May be involved in translesional synthesis, in conjunction with the beta clamp from PolIII.</text>
</comment>
<evidence type="ECO:0000256" key="4">
    <source>
        <dbReference type="ARBA" id="ARBA00022695"/>
    </source>
</evidence>
<evidence type="ECO:0000256" key="10">
    <source>
        <dbReference type="ARBA" id="ARBA00023204"/>
    </source>
</evidence>
<dbReference type="InterPro" id="IPR022880">
    <property type="entry name" value="DNApol_IV"/>
</dbReference>
<feature type="active site" evidence="13">
    <location>
        <position position="105"/>
    </location>
</feature>
<accession>A0A2N7S363</accession>
<dbReference type="EC" id="2.7.7.7" evidence="13"/>
<comment type="catalytic activity">
    <reaction evidence="12 13">
        <text>DNA(n) + a 2'-deoxyribonucleoside 5'-triphosphate = DNA(n+1) + diphosphate</text>
        <dbReference type="Rhea" id="RHEA:22508"/>
        <dbReference type="Rhea" id="RHEA-COMP:17339"/>
        <dbReference type="Rhea" id="RHEA-COMP:17340"/>
        <dbReference type="ChEBI" id="CHEBI:33019"/>
        <dbReference type="ChEBI" id="CHEBI:61560"/>
        <dbReference type="ChEBI" id="CHEBI:173112"/>
        <dbReference type="EC" id="2.7.7.7"/>
    </reaction>
</comment>
<dbReference type="GO" id="GO:0000287">
    <property type="term" value="F:magnesium ion binding"/>
    <property type="evidence" value="ECO:0007669"/>
    <property type="project" value="UniProtKB-UniRule"/>
</dbReference>
<dbReference type="HAMAP" id="MF_01113">
    <property type="entry name" value="DNApol_IV"/>
    <property type="match status" value="1"/>
</dbReference>
<dbReference type="InterPro" id="IPR036775">
    <property type="entry name" value="DNA_pol_Y-fam_lit_finger_sf"/>
</dbReference>
<organism evidence="15 16">
    <name type="scientific">Glutamicibacter arilaitensis</name>
    <dbReference type="NCBI Taxonomy" id="256701"/>
    <lineage>
        <taxon>Bacteria</taxon>
        <taxon>Bacillati</taxon>
        <taxon>Actinomycetota</taxon>
        <taxon>Actinomycetes</taxon>
        <taxon>Micrococcales</taxon>
        <taxon>Micrococcaceae</taxon>
        <taxon>Glutamicibacter</taxon>
    </lineage>
</organism>
<dbReference type="PROSITE" id="PS50173">
    <property type="entry name" value="UMUC"/>
    <property type="match status" value="1"/>
</dbReference>
<dbReference type="Proteomes" id="UP000235739">
    <property type="component" value="Unassembled WGS sequence"/>
</dbReference>
<name>A0A2N7S363_9MICC</name>
<gene>
    <name evidence="13" type="primary">dinB</name>
    <name evidence="15" type="ORF">CIK84_02865</name>
</gene>
<dbReference type="Gene3D" id="1.10.150.20">
    <property type="entry name" value="5' to 3' exonuclease, C-terminal subdomain"/>
    <property type="match status" value="1"/>
</dbReference>
<dbReference type="RefSeq" id="WP_102597452.1">
    <property type="nucleotide sequence ID" value="NZ_JABUYH010000015.1"/>
</dbReference>
<keyword evidence="13" id="KW-0963">Cytoplasm</keyword>
<keyword evidence="9 13" id="KW-0239">DNA-directed DNA polymerase</keyword>
<dbReference type="PANTHER" id="PTHR11076:SF33">
    <property type="entry name" value="DNA POLYMERASE KAPPA"/>
    <property type="match status" value="1"/>
</dbReference>
<evidence type="ECO:0000256" key="2">
    <source>
        <dbReference type="ARBA" id="ARBA00022457"/>
    </source>
</evidence>
<dbReference type="InterPro" id="IPR024728">
    <property type="entry name" value="PolY_HhH_motif"/>
</dbReference>
<dbReference type="AlphaFoldDB" id="A0A2N7S363"/>
<comment type="caution">
    <text evidence="15">The sequence shown here is derived from an EMBL/GenBank/DDBJ whole genome shotgun (WGS) entry which is preliminary data.</text>
</comment>
<feature type="binding site" evidence="13">
    <location>
        <position position="104"/>
    </location>
    <ligand>
        <name>Mg(2+)</name>
        <dbReference type="ChEBI" id="CHEBI:18420"/>
    </ligand>
</feature>
<feature type="binding site" evidence="13">
    <location>
        <position position="10"/>
    </location>
    <ligand>
        <name>Mg(2+)</name>
        <dbReference type="ChEBI" id="CHEBI:18420"/>
    </ligand>
</feature>
<dbReference type="InterPro" id="IPR043128">
    <property type="entry name" value="Rev_trsase/Diguanyl_cyclase"/>
</dbReference>
<dbReference type="SUPFAM" id="SSF100879">
    <property type="entry name" value="Lesion bypass DNA polymerase (Y-family), little finger domain"/>
    <property type="match status" value="1"/>
</dbReference>
<proteinExistence type="inferred from homology"/>
<comment type="subcellular location">
    <subcellularLocation>
        <location evidence="13">Cytoplasm</location>
    </subcellularLocation>
</comment>
<evidence type="ECO:0000256" key="3">
    <source>
        <dbReference type="ARBA" id="ARBA00022679"/>
    </source>
</evidence>
<evidence type="ECO:0000256" key="13">
    <source>
        <dbReference type="HAMAP-Rule" id="MF_01113"/>
    </source>
</evidence>
<dbReference type="GO" id="GO:0006281">
    <property type="term" value="P:DNA repair"/>
    <property type="evidence" value="ECO:0007669"/>
    <property type="project" value="UniProtKB-UniRule"/>
</dbReference>
<evidence type="ECO:0000256" key="6">
    <source>
        <dbReference type="ARBA" id="ARBA00022723"/>
    </source>
</evidence>
<keyword evidence="10 13" id="KW-0234">DNA repair</keyword>
<evidence type="ECO:0000256" key="11">
    <source>
        <dbReference type="ARBA" id="ARBA00025589"/>
    </source>
</evidence>
<dbReference type="InterPro" id="IPR050116">
    <property type="entry name" value="DNA_polymerase-Y"/>
</dbReference>
<dbReference type="Gene3D" id="3.30.1490.100">
    <property type="entry name" value="DNA polymerase, Y-family, little finger domain"/>
    <property type="match status" value="1"/>
</dbReference>
<dbReference type="GO" id="GO:0006261">
    <property type="term" value="P:DNA-templated DNA replication"/>
    <property type="evidence" value="ECO:0007669"/>
    <property type="project" value="UniProtKB-UniRule"/>
</dbReference>
<dbReference type="Gene3D" id="3.30.70.270">
    <property type="match status" value="1"/>
</dbReference>
<dbReference type="GO" id="GO:0003684">
    <property type="term" value="F:damaged DNA binding"/>
    <property type="evidence" value="ECO:0007669"/>
    <property type="project" value="InterPro"/>
</dbReference>